<proteinExistence type="predicted"/>
<dbReference type="Proteomes" id="UP000195221">
    <property type="component" value="Unassembled WGS sequence"/>
</dbReference>
<reference evidence="1 2" key="1">
    <citation type="submission" date="2017-03" db="EMBL/GenBank/DDBJ databases">
        <title>Genome analysis of strain PAMC 26577.</title>
        <authorList>
            <person name="Oh H.-M."/>
            <person name="Yang J.-A."/>
        </authorList>
    </citation>
    <scope>NUCLEOTIDE SEQUENCE [LARGE SCALE GENOMIC DNA]</scope>
    <source>
        <strain evidence="1 2">PAMC 26577</strain>
    </source>
</reference>
<name>A0A242MWS5_CABSO</name>
<comment type="caution">
    <text evidence="1">The sequence shown here is derived from an EMBL/GenBank/DDBJ whole genome shotgun (WGS) entry which is preliminary data.</text>
</comment>
<accession>A0A242MWS5</accession>
<dbReference type="EMBL" id="NBTZ01000052">
    <property type="protein sequence ID" value="OTP75336.1"/>
    <property type="molecule type" value="Genomic_DNA"/>
</dbReference>
<protein>
    <submittedName>
        <fullName evidence="1">Threonine dehydrogenase, Zn-dependent</fullName>
    </submittedName>
</protein>
<evidence type="ECO:0000313" key="2">
    <source>
        <dbReference type="Proteomes" id="UP000195221"/>
    </source>
</evidence>
<sequence length="94" mass="9902">MPSFAVSSQSARVRSTPVIGIDDSDGSAVDQALELTGGEGADRGCECVGYQCSCKGHEVPIISHELPLDEAPEAYKHFDARGNGWTKVILKPAA</sequence>
<gene>
    <name evidence="1" type="ORF">PAMC26577_13760</name>
</gene>
<evidence type="ECO:0000313" key="1">
    <source>
        <dbReference type="EMBL" id="OTP75336.1"/>
    </source>
</evidence>
<dbReference type="AlphaFoldDB" id="A0A242MWS5"/>
<organism evidence="1 2">
    <name type="scientific">Caballeronia sordidicola</name>
    <name type="common">Burkholderia sordidicola</name>
    <dbReference type="NCBI Taxonomy" id="196367"/>
    <lineage>
        <taxon>Bacteria</taxon>
        <taxon>Pseudomonadati</taxon>
        <taxon>Pseudomonadota</taxon>
        <taxon>Betaproteobacteria</taxon>
        <taxon>Burkholderiales</taxon>
        <taxon>Burkholderiaceae</taxon>
        <taxon>Caballeronia</taxon>
    </lineage>
</organism>
<dbReference type="RefSeq" id="WP_062171125.1">
    <property type="nucleotide sequence ID" value="NZ_MSRG01000008.1"/>
</dbReference>